<dbReference type="PANTHER" id="PTHR33883">
    <property type="entry name" value="WPP DOMAIN-ASSOCIATED PROTEIN"/>
    <property type="match status" value="1"/>
</dbReference>
<gene>
    <name evidence="2" type="ORF">U9M48_033210</name>
</gene>
<proteinExistence type="predicted"/>
<dbReference type="AlphaFoldDB" id="A0AAQ3U6R5"/>
<evidence type="ECO:0000313" key="2">
    <source>
        <dbReference type="EMBL" id="WVZ86431.1"/>
    </source>
</evidence>
<dbReference type="EMBL" id="CP144751">
    <property type="protein sequence ID" value="WVZ86431.1"/>
    <property type="molecule type" value="Genomic_DNA"/>
</dbReference>
<name>A0AAQ3U6R5_PASNO</name>
<dbReference type="InterPro" id="IPR037490">
    <property type="entry name" value="WAP"/>
</dbReference>
<dbReference type="Proteomes" id="UP001341281">
    <property type="component" value="Chromosome 07"/>
</dbReference>
<feature type="region of interest" description="Disordered" evidence="1">
    <location>
        <begin position="147"/>
        <end position="168"/>
    </location>
</feature>
<feature type="compositionally biased region" description="Basic and acidic residues" evidence="1">
    <location>
        <begin position="154"/>
        <end position="168"/>
    </location>
</feature>
<dbReference type="PANTHER" id="PTHR33883:SF7">
    <property type="entry name" value="OS04G0521600 PROTEIN"/>
    <property type="match status" value="1"/>
</dbReference>
<protein>
    <submittedName>
        <fullName evidence="2">Uncharacterized protein</fullName>
    </submittedName>
</protein>
<keyword evidence="3" id="KW-1185">Reference proteome</keyword>
<reference evidence="2 3" key="1">
    <citation type="submission" date="2024-02" db="EMBL/GenBank/DDBJ databases">
        <title>High-quality chromosome-scale genome assembly of Pensacola bahiagrass (Paspalum notatum Flugge var. saurae).</title>
        <authorList>
            <person name="Vega J.M."/>
            <person name="Podio M."/>
            <person name="Orjuela J."/>
            <person name="Siena L.A."/>
            <person name="Pessino S.C."/>
            <person name="Combes M.C."/>
            <person name="Mariac C."/>
            <person name="Albertini E."/>
            <person name="Pupilli F."/>
            <person name="Ortiz J.P.A."/>
            <person name="Leblanc O."/>
        </authorList>
    </citation>
    <scope>NUCLEOTIDE SEQUENCE [LARGE SCALE GENOMIC DNA]</scope>
    <source>
        <strain evidence="2">R1</strain>
        <tissue evidence="2">Leaf</tissue>
    </source>
</reference>
<accession>A0AAQ3U6R5</accession>
<sequence length="498" mass="55839">MSRMRARLEDASSALAALMDKVSGEASPMARLQEAGREGDGVRGLSGFYSMAQLLMEFQEMALDAGAVRDSVASSFDAMERSVSALRAAMDEQRWLMDSEKEMYGAVVEGFLREINVEPTTRNSSAQERCQPPMLHHDSLKVETGQLHSARPISGDKSESRQFYHSKEHRTISQEEAERLTERTIDSETRCELQHVLYSAVFRDMTRKLAVQANDVQKLTEQSDGEEIRNKLQCEIHSVIFKEVINHILFGGSINDHNLSAVKYQHQYIPNDNPGRFSMIDSTKQLEDVKMQVNVDEGVDSDQHQLLVNQDVLGKLDNCDSQNSKVSAKQDETSADRYGIYDSGNGNVEEGLDDHRNLQTGKIAIGLGMLPEGTNQAMCIPLASIHEMAMNFEATTCGKIETAALRLRDMDKQLSNLIGQVNSLKTSELIYRRAFTRRCCDLQTAEAEVDLLGDEIELLIGLLRKTYKALDHYSQVLQHYVGIRETLSLLGKELALRQ</sequence>
<evidence type="ECO:0000313" key="3">
    <source>
        <dbReference type="Proteomes" id="UP001341281"/>
    </source>
</evidence>
<evidence type="ECO:0000256" key="1">
    <source>
        <dbReference type="SAM" id="MobiDB-lite"/>
    </source>
</evidence>
<organism evidence="2 3">
    <name type="scientific">Paspalum notatum var. saurae</name>
    <dbReference type="NCBI Taxonomy" id="547442"/>
    <lineage>
        <taxon>Eukaryota</taxon>
        <taxon>Viridiplantae</taxon>
        <taxon>Streptophyta</taxon>
        <taxon>Embryophyta</taxon>
        <taxon>Tracheophyta</taxon>
        <taxon>Spermatophyta</taxon>
        <taxon>Magnoliopsida</taxon>
        <taxon>Liliopsida</taxon>
        <taxon>Poales</taxon>
        <taxon>Poaceae</taxon>
        <taxon>PACMAD clade</taxon>
        <taxon>Panicoideae</taxon>
        <taxon>Andropogonodae</taxon>
        <taxon>Paspaleae</taxon>
        <taxon>Paspalinae</taxon>
        <taxon>Paspalum</taxon>
    </lineage>
</organism>